<accession>A0A317ZQ83</accession>
<organism evidence="4 5">
    <name type="scientific">Cryobacterium arcticum</name>
    <dbReference type="NCBI Taxonomy" id="670052"/>
    <lineage>
        <taxon>Bacteria</taxon>
        <taxon>Bacillati</taxon>
        <taxon>Actinomycetota</taxon>
        <taxon>Actinomycetes</taxon>
        <taxon>Micrococcales</taxon>
        <taxon>Microbacteriaceae</taxon>
        <taxon>Cryobacterium</taxon>
    </lineage>
</organism>
<comment type="similarity">
    <text evidence="1">Belongs to the Rv1128c/1148c/1588c/1702c/1945/3466 family.</text>
</comment>
<protein>
    <recommendedName>
        <fullName evidence="3">HNH nuclease domain-containing protein</fullName>
    </recommendedName>
</protein>
<reference evidence="4 5" key="1">
    <citation type="submission" date="2018-05" db="EMBL/GenBank/DDBJ databases">
        <title>Genetic diversity of glacier-inhabiting Cryobacterium bacteria in China and description of Cryobacterium mengkeensis sp. nov. and Arthrobacter glacialis sp. nov.</title>
        <authorList>
            <person name="Liu Q."/>
            <person name="Xin Y.-H."/>
        </authorList>
    </citation>
    <scope>NUCLEOTIDE SEQUENCE [LARGE SCALE GENOMIC DNA]</scope>
    <source>
        <strain evidence="4 5">SK-1</strain>
    </source>
</reference>
<dbReference type="InterPro" id="IPR003870">
    <property type="entry name" value="DUF222"/>
</dbReference>
<comment type="caution">
    <text evidence="4">The sequence shown here is derived from an EMBL/GenBank/DDBJ whole genome shotgun (WGS) entry which is preliminary data.</text>
</comment>
<feature type="region of interest" description="Disordered" evidence="2">
    <location>
        <begin position="455"/>
        <end position="515"/>
    </location>
</feature>
<dbReference type="InterPro" id="IPR003615">
    <property type="entry name" value="HNH_nuc"/>
</dbReference>
<dbReference type="GO" id="GO:0008270">
    <property type="term" value="F:zinc ion binding"/>
    <property type="evidence" value="ECO:0007669"/>
    <property type="project" value="InterPro"/>
</dbReference>
<dbReference type="InterPro" id="IPR002711">
    <property type="entry name" value="HNH"/>
</dbReference>
<dbReference type="RefSeq" id="WP_110126974.1">
    <property type="nucleotide sequence ID" value="NZ_QHLY01000012.1"/>
</dbReference>
<dbReference type="CDD" id="cd00085">
    <property type="entry name" value="HNHc"/>
    <property type="match status" value="1"/>
</dbReference>
<dbReference type="OrthoDB" id="3261064at2"/>
<dbReference type="Pfam" id="PF01844">
    <property type="entry name" value="HNH"/>
    <property type="match status" value="1"/>
</dbReference>
<feature type="compositionally biased region" description="Pro residues" evidence="2">
    <location>
        <begin position="1"/>
        <end position="11"/>
    </location>
</feature>
<dbReference type="SMART" id="SM00507">
    <property type="entry name" value="HNHc"/>
    <property type="match status" value="1"/>
</dbReference>
<evidence type="ECO:0000313" key="4">
    <source>
        <dbReference type="EMBL" id="PXA67289.1"/>
    </source>
</evidence>
<gene>
    <name evidence="4" type="ORF">CTB96_11095</name>
</gene>
<sequence length="515" mass="56616">MSSPSVAPPPAPDDDVPSPQPTRHDRVLAELARKTELVAIEDRAIAQAQARKVERLVELQTWSEKAGVAQELHGTSPATVLADRDAPLTVAQARAAAFARWEDKEVARRTIVSELACLTRVAERTVDRWMDEAQFLYYYAPATFDALAAGEISYRHATTMVDQVRTLPDEDQAAFEEQLLPAAKTMPVGRFREKARRLREKLHPESLVTRAKTAVAGRRTYWEADYDGMGWLHWYGTAEQTTAAFDRITSMATSLKKIGDPTPPADGPQNAFGEPGVSAVEALEAEKRGLDQFRADVTAALLLDGITSTGLGTGVTGTVMVTVTADTLLGRSDEPAILEGYGPISPEAARRIAGDVPGFTRLLTHPETGVVLSLGTTQYKNTTAMKTWLRMRDETCRFPGCSRPAIRSDIDHTTDWADGGPTDHDNLAHLCEPHHRLKHLSQWTVTQEPGGILLWTSPGKRSYRTDPANQLAPPPPAPPVAEQRPRKQAADDRYLRPKHQPERHPSPPVPDDPPF</sequence>
<evidence type="ECO:0000313" key="5">
    <source>
        <dbReference type="Proteomes" id="UP000246722"/>
    </source>
</evidence>
<proteinExistence type="inferred from homology"/>
<feature type="domain" description="HNH nuclease" evidence="3">
    <location>
        <begin position="384"/>
        <end position="436"/>
    </location>
</feature>
<name>A0A317ZQ83_9MICO</name>
<evidence type="ECO:0000256" key="1">
    <source>
        <dbReference type="ARBA" id="ARBA00023450"/>
    </source>
</evidence>
<dbReference type="AlphaFoldDB" id="A0A317ZQ83"/>
<evidence type="ECO:0000256" key="2">
    <source>
        <dbReference type="SAM" id="MobiDB-lite"/>
    </source>
</evidence>
<dbReference type="Pfam" id="PF02720">
    <property type="entry name" value="DUF222"/>
    <property type="match status" value="1"/>
</dbReference>
<feature type="compositionally biased region" description="Pro residues" evidence="2">
    <location>
        <begin position="506"/>
        <end position="515"/>
    </location>
</feature>
<dbReference type="GO" id="GO:0003676">
    <property type="term" value="F:nucleic acid binding"/>
    <property type="evidence" value="ECO:0007669"/>
    <property type="project" value="InterPro"/>
</dbReference>
<dbReference type="GO" id="GO:0004519">
    <property type="term" value="F:endonuclease activity"/>
    <property type="evidence" value="ECO:0007669"/>
    <property type="project" value="InterPro"/>
</dbReference>
<feature type="region of interest" description="Disordered" evidence="2">
    <location>
        <begin position="1"/>
        <end position="24"/>
    </location>
</feature>
<evidence type="ECO:0000259" key="3">
    <source>
        <dbReference type="SMART" id="SM00507"/>
    </source>
</evidence>
<feature type="compositionally biased region" description="Basic and acidic residues" evidence="2">
    <location>
        <begin position="483"/>
        <end position="505"/>
    </location>
</feature>
<keyword evidence="5" id="KW-1185">Reference proteome</keyword>
<dbReference type="EMBL" id="QHLY01000012">
    <property type="protein sequence ID" value="PXA67289.1"/>
    <property type="molecule type" value="Genomic_DNA"/>
</dbReference>
<dbReference type="Proteomes" id="UP000246722">
    <property type="component" value="Unassembled WGS sequence"/>
</dbReference>
<dbReference type="Gene3D" id="1.10.30.50">
    <property type="match status" value="1"/>
</dbReference>